<dbReference type="Proteomes" id="UP000018842">
    <property type="component" value="Unassembled WGS sequence"/>
</dbReference>
<proteinExistence type="predicted"/>
<protein>
    <submittedName>
        <fullName evidence="1">Uncharacterized protein</fullName>
    </submittedName>
</protein>
<evidence type="ECO:0000313" key="2">
    <source>
        <dbReference type="Proteomes" id="UP000018842"/>
    </source>
</evidence>
<dbReference type="EMBL" id="BAIR01000009">
    <property type="protein sequence ID" value="GAE18571.1"/>
    <property type="molecule type" value="Genomic_DNA"/>
</dbReference>
<sequence>MYFVKLTPCETTDFETVQLAKIIDKNIQYRKMYFFIIYYLQINKPLKQLQK</sequence>
<accession>W4PFI5</accession>
<dbReference type="AlphaFoldDB" id="W4PFI5"/>
<organism evidence="1 2">
    <name type="scientific">Bacteroides pyogenes DSM 20611 = JCM 6294</name>
    <dbReference type="NCBI Taxonomy" id="1121100"/>
    <lineage>
        <taxon>Bacteria</taxon>
        <taxon>Pseudomonadati</taxon>
        <taxon>Bacteroidota</taxon>
        <taxon>Bacteroidia</taxon>
        <taxon>Bacteroidales</taxon>
        <taxon>Bacteroidaceae</taxon>
        <taxon>Bacteroides</taxon>
    </lineage>
</organism>
<name>W4PFI5_9BACE</name>
<reference evidence="2" key="1">
    <citation type="journal article" date="2014" name="Genome">
        <title>Draft Genome Sequences of Three Strains of Bacteroides pyogenes Isolated from a Cat and Swine.</title>
        <authorList>
            <person name="Sakamoto M."/>
            <person name="Oshima K."/>
            <person name="Suda W."/>
            <person name="Kitamura K."/>
            <person name="Iida T."/>
            <person name="Hattori M."/>
            <person name="Ohkuma M."/>
        </authorList>
    </citation>
    <scope>NUCLEOTIDE SEQUENCE [LARGE SCALE GENOMIC DNA]</scope>
    <source>
        <strain evidence="2">JCM 6294</strain>
    </source>
</reference>
<evidence type="ECO:0000313" key="1">
    <source>
        <dbReference type="EMBL" id="GAE18571.1"/>
    </source>
</evidence>
<comment type="caution">
    <text evidence="1">The sequence shown here is derived from an EMBL/GenBank/DDBJ whole genome shotgun (WGS) entry which is preliminary data.</text>
</comment>
<gene>
    <name evidence="1" type="ORF">JCM6294_1486</name>
</gene>